<evidence type="ECO:0000313" key="3">
    <source>
        <dbReference type="Proteomes" id="UP000005237"/>
    </source>
</evidence>
<proteinExistence type="predicted"/>
<reference evidence="2" key="2">
    <citation type="submission" date="2022-06" db="UniProtKB">
        <authorList>
            <consortium name="EnsemblMetazoa"/>
        </authorList>
    </citation>
    <scope>IDENTIFICATION</scope>
    <source>
        <strain evidence="2">DF5081</strain>
    </source>
</reference>
<sequence>MRRFRLNTRDISAEAKRRRIGIERAQEFEEEVSETEDRRDEIEEEDFTSDALESQFNTNSILAQIPPQKGTLRSIVQMCANRWMNAVLPMSLRAVYTTSPKPRKYKTLPSSIINAPVLLLAKCLSVPSLDQEVAALTIGLLFFKHVTYLW</sequence>
<protein>
    <submittedName>
        <fullName evidence="2">Uncharacterized protein</fullName>
    </submittedName>
</protein>
<evidence type="ECO:0000313" key="2">
    <source>
        <dbReference type="EnsemblMetazoa" id="CJA35014a.1"/>
    </source>
</evidence>
<name>A0A8R1EF58_CAEJA</name>
<reference evidence="3" key="1">
    <citation type="submission" date="2010-08" db="EMBL/GenBank/DDBJ databases">
        <authorList>
            <consortium name="Caenorhabditis japonica Sequencing Consortium"/>
            <person name="Wilson R.K."/>
        </authorList>
    </citation>
    <scope>NUCLEOTIDE SEQUENCE [LARGE SCALE GENOMIC DNA]</scope>
    <source>
        <strain evidence="3">DF5081</strain>
    </source>
</reference>
<organism evidence="2 3">
    <name type="scientific">Caenorhabditis japonica</name>
    <dbReference type="NCBI Taxonomy" id="281687"/>
    <lineage>
        <taxon>Eukaryota</taxon>
        <taxon>Metazoa</taxon>
        <taxon>Ecdysozoa</taxon>
        <taxon>Nematoda</taxon>
        <taxon>Chromadorea</taxon>
        <taxon>Rhabditida</taxon>
        <taxon>Rhabditina</taxon>
        <taxon>Rhabditomorpha</taxon>
        <taxon>Rhabditoidea</taxon>
        <taxon>Rhabditidae</taxon>
        <taxon>Peloderinae</taxon>
        <taxon>Caenorhabditis</taxon>
    </lineage>
</organism>
<evidence type="ECO:0000256" key="1">
    <source>
        <dbReference type="SAM" id="MobiDB-lite"/>
    </source>
</evidence>
<dbReference type="Proteomes" id="UP000005237">
    <property type="component" value="Unassembled WGS sequence"/>
</dbReference>
<dbReference type="AlphaFoldDB" id="A0A8R1EF58"/>
<feature type="region of interest" description="Disordered" evidence="1">
    <location>
        <begin position="28"/>
        <end position="49"/>
    </location>
</feature>
<dbReference type="EnsemblMetazoa" id="CJA35014a.1">
    <property type="protein sequence ID" value="CJA35014a.1"/>
    <property type="gene ID" value="WBGene00210861"/>
</dbReference>
<keyword evidence="3" id="KW-1185">Reference proteome</keyword>
<accession>A0A8R1EF58</accession>